<name>A0AAV7MQB4_PLEWA</name>
<reference evidence="1" key="1">
    <citation type="journal article" date="2022" name="bioRxiv">
        <title>Sequencing and chromosome-scale assembly of the giantPleurodeles waltlgenome.</title>
        <authorList>
            <person name="Brown T."/>
            <person name="Elewa A."/>
            <person name="Iarovenko S."/>
            <person name="Subramanian E."/>
            <person name="Araus A.J."/>
            <person name="Petzold A."/>
            <person name="Susuki M."/>
            <person name="Suzuki K.-i.T."/>
            <person name="Hayashi T."/>
            <person name="Toyoda A."/>
            <person name="Oliveira C."/>
            <person name="Osipova E."/>
            <person name="Leigh N.D."/>
            <person name="Simon A."/>
            <person name="Yun M.H."/>
        </authorList>
    </citation>
    <scope>NUCLEOTIDE SEQUENCE</scope>
    <source>
        <strain evidence="1">20211129_DDA</strain>
        <tissue evidence="1">Liver</tissue>
    </source>
</reference>
<dbReference type="EMBL" id="JANPWB010000013">
    <property type="protein sequence ID" value="KAJ1103183.1"/>
    <property type="molecule type" value="Genomic_DNA"/>
</dbReference>
<dbReference type="Proteomes" id="UP001066276">
    <property type="component" value="Chromosome 9"/>
</dbReference>
<dbReference type="AlphaFoldDB" id="A0AAV7MQB4"/>
<proteinExistence type="predicted"/>
<protein>
    <submittedName>
        <fullName evidence="1">Uncharacterized protein</fullName>
    </submittedName>
</protein>
<comment type="caution">
    <text evidence="1">The sequence shown here is derived from an EMBL/GenBank/DDBJ whole genome shotgun (WGS) entry which is preliminary data.</text>
</comment>
<accession>A0AAV7MQB4</accession>
<gene>
    <name evidence="1" type="ORF">NDU88_000610</name>
</gene>
<keyword evidence="2" id="KW-1185">Reference proteome</keyword>
<organism evidence="1 2">
    <name type="scientific">Pleurodeles waltl</name>
    <name type="common">Iberian ribbed newt</name>
    <dbReference type="NCBI Taxonomy" id="8319"/>
    <lineage>
        <taxon>Eukaryota</taxon>
        <taxon>Metazoa</taxon>
        <taxon>Chordata</taxon>
        <taxon>Craniata</taxon>
        <taxon>Vertebrata</taxon>
        <taxon>Euteleostomi</taxon>
        <taxon>Amphibia</taxon>
        <taxon>Batrachia</taxon>
        <taxon>Caudata</taxon>
        <taxon>Salamandroidea</taxon>
        <taxon>Salamandridae</taxon>
        <taxon>Pleurodelinae</taxon>
        <taxon>Pleurodeles</taxon>
    </lineage>
</organism>
<sequence length="106" mass="11404">MSVRTGWWKRSPRLSHRLEILNLHMAGGADVCLQRGCIGGKRVKDAPSAGRPRPCASAKARVLAASAHAVQFFHLRLGVDGLRHAMRVGPVNAGTVVLRLVSTTES</sequence>
<evidence type="ECO:0000313" key="1">
    <source>
        <dbReference type="EMBL" id="KAJ1103183.1"/>
    </source>
</evidence>
<evidence type="ECO:0000313" key="2">
    <source>
        <dbReference type="Proteomes" id="UP001066276"/>
    </source>
</evidence>